<organism evidence="6 7">
    <name type="scientific">Ophiocordyceps sinensis</name>
    <dbReference type="NCBI Taxonomy" id="72228"/>
    <lineage>
        <taxon>Eukaryota</taxon>
        <taxon>Fungi</taxon>
        <taxon>Dikarya</taxon>
        <taxon>Ascomycota</taxon>
        <taxon>Pezizomycotina</taxon>
        <taxon>Sordariomycetes</taxon>
        <taxon>Hypocreomycetidae</taxon>
        <taxon>Hypocreales</taxon>
        <taxon>Ophiocordycipitaceae</taxon>
        <taxon>Ophiocordyceps</taxon>
    </lineage>
</organism>
<feature type="binding site" evidence="4">
    <location>
        <position position="249"/>
    </location>
    <ligand>
        <name>substrate</name>
    </ligand>
</feature>
<evidence type="ECO:0000256" key="5">
    <source>
        <dbReference type="SAM" id="MobiDB-lite"/>
    </source>
</evidence>
<feature type="compositionally biased region" description="Low complexity" evidence="5">
    <location>
        <begin position="12"/>
        <end position="21"/>
    </location>
</feature>
<proteinExistence type="predicted"/>
<protein>
    <recommendedName>
        <fullName evidence="1">gamma-glutamylcyclotransferase</fullName>
        <ecNumber evidence="1">4.3.2.9</ecNumber>
    </recommendedName>
</protein>
<keyword evidence="7" id="KW-1185">Reference proteome</keyword>
<evidence type="ECO:0000313" key="7">
    <source>
        <dbReference type="Proteomes" id="UP000557566"/>
    </source>
</evidence>
<gene>
    <name evidence="6" type="ORF">G6O67_005496</name>
</gene>
<sequence length="370" mass="40746">MLTKPQPPPRSPTESPEIRPSQMSPRPPSESLAPAALDNAEASGRHPRPGYPSIYTIPWTSSERLALAADASSPDSDPSGPKTVLYLAYGSNMAASTFLGVRGIRPLSKVNVSVSSLRLTFDFRGAPYWEPCFANVGFRDLAETPAANARHAEAEWDGRLMGVVYEVTLKDWRTIMRTEGAGTSYTEIVVSCMPIRNEPLAVEKPFLARTLYATYSSDGNGSQDSSWWSRMPMPAETQRYGSAQASARYLKLLRSGAKEHNLPDCYQTYLGSLQPFTVTHWRQRVGQYVFICTWGPLLIIFLKTTRLLADETGRLPRWLAAGLNLLSNLMWVSYDGIFKPVFGDGERTASDARAGSGSETKPLLSNGKGR</sequence>
<feature type="active site" description="Proton acceptor" evidence="3">
    <location>
        <position position="179"/>
    </location>
</feature>
<accession>A0A8H4PRT1</accession>
<evidence type="ECO:0000256" key="2">
    <source>
        <dbReference type="ARBA" id="ARBA00023239"/>
    </source>
</evidence>
<dbReference type="PANTHER" id="PTHR12935">
    <property type="entry name" value="GAMMA-GLUTAMYLCYCLOTRANSFERASE"/>
    <property type="match status" value="1"/>
</dbReference>
<dbReference type="EMBL" id="JAAVMX010000005">
    <property type="protein sequence ID" value="KAF4509212.1"/>
    <property type="molecule type" value="Genomic_DNA"/>
</dbReference>
<evidence type="ECO:0000256" key="1">
    <source>
        <dbReference type="ARBA" id="ARBA00012346"/>
    </source>
</evidence>
<feature type="compositionally biased region" description="Pro residues" evidence="5">
    <location>
        <begin position="1"/>
        <end position="11"/>
    </location>
</feature>
<dbReference type="EC" id="4.3.2.9" evidence="1"/>
<keyword evidence="2" id="KW-0456">Lyase</keyword>
<evidence type="ECO:0000313" key="6">
    <source>
        <dbReference type="EMBL" id="KAF4509212.1"/>
    </source>
</evidence>
<reference evidence="6 7" key="1">
    <citation type="journal article" date="2020" name="Genome Biol. Evol.">
        <title>A new high-quality draft genome assembly of the Chinese cordyceps Ophiocordyceps sinensis.</title>
        <authorList>
            <person name="Shu R."/>
            <person name="Zhang J."/>
            <person name="Meng Q."/>
            <person name="Zhang H."/>
            <person name="Zhou G."/>
            <person name="Li M."/>
            <person name="Wu P."/>
            <person name="Zhao Y."/>
            <person name="Chen C."/>
            <person name="Qin Q."/>
        </authorList>
    </citation>
    <scope>NUCLEOTIDE SEQUENCE [LARGE SCALE GENOMIC DNA]</scope>
    <source>
        <strain evidence="6 7">IOZ07</strain>
    </source>
</reference>
<feature type="region of interest" description="Disordered" evidence="5">
    <location>
        <begin position="1"/>
        <end position="51"/>
    </location>
</feature>
<dbReference type="Gene3D" id="3.10.490.10">
    <property type="entry name" value="Gamma-glutamyl cyclotransferase-like"/>
    <property type="match status" value="1"/>
</dbReference>
<comment type="caution">
    <text evidence="6">The sequence shown here is derived from an EMBL/GenBank/DDBJ whole genome shotgun (WGS) entry which is preliminary data.</text>
</comment>
<feature type="region of interest" description="Disordered" evidence="5">
    <location>
        <begin position="349"/>
        <end position="370"/>
    </location>
</feature>
<dbReference type="AlphaFoldDB" id="A0A8H4PRT1"/>
<evidence type="ECO:0000256" key="3">
    <source>
        <dbReference type="PIRSR" id="PIRSR617939-1"/>
    </source>
</evidence>
<dbReference type="PANTHER" id="PTHR12935:SF0">
    <property type="entry name" value="GAMMA-GLUTAMYLCYCLOTRANSFERASE"/>
    <property type="match status" value="1"/>
</dbReference>
<feature type="binding site" evidence="4">
    <location>
        <begin position="86"/>
        <end position="91"/>
    </location>
    <ligand>
        <name>substrate</name>
    </ligand>
</feature>
<dbReference type="InterPro" id="IPR017939">
    <property type="entry name" value="G-Glutamylcylcotransferase"/>
</dbReference>
<name>A0A8H4PRT1_9HYPO</name>
<evidence type="ECO:0000256" key="4">
    <source>
        <dbReference type="PIRSR" id="PIRSR617939-2"/>
    </source>
</evidence>
<dbReference type="OrthoDB" id="2017317at2759"/>
<dbReference type="GO" id="GO:0003839">
    <property type="term" value="F:gamma-glutamylcyclotransferase activity"/>
    <property type="evidence" value="ECO:0007669"/>
    <property type="project" value="UniProtKB-EC"/>
</dbReference>
<dbReference type="Proteomes" id="UP000557566">
    <property type="component" value="Unassembled WGS sequence"/>
</dbReference>